<dbReference type="EMBL" id="MCIA01000035">
    <property type="protein sequence ID" value="RKD28121.1"/>
    <property type="molecule type" value="Genomic_DNA"/>
</dbReference>
<evidence type="ECO:0000259" key="2">
    <source>
        <dbReference type="Pfam" id="PF13556"/>
    </source>
</evidence>
<proteinExistence type="predicted"/>
<reference evidence="3 4" key="1">
    <citation type="submission" date="2016-08" db="EMBL/GenBank/DDBJ databases">
        <title>A new outlook on sporulation: Clostridium algidixylanolyticum.</title>
        <authorList>
            <person name="Poppleton D.I."/>
            <person name="Gribaldo S."/>
        </authorList>
    </citation>
    <scope>NUCLEOTIDE SEQUENCE [LARGE SCALE GENOMIC DNA]</scope>
    <source>
        <strain evidence="3 4">SPL73</strain>
    </source>
</reference>
<evidence type="ECO:0000313" key="3">
    <source>
        <dbReference type="EMBL" id="RKD28121.1"/>
    </source>
</evidence>
<evidence type="ECO:0000259" key="1">
    <source>
        <dbReference type="Pfam" id="PF07905"/>
    </source>
</evidence>
<dbReference type="PANTHER" id="PTHR33744:SF1">
    <property type="entry name" value="DNA-BINDING TRANSCRIPTIONAL ACTIVATOR ADER"/>
    <property type="match status" value="1"/>
</dbReference>
<feature type="domain" description="PucR C-terminal helix-turn-helix" evidence="2">
    <location>
        <begin position="324"/>
        <end position="380"/>
    </location>
</feature>
<dbReference type="Gene3D" id="1.10.10.2840">
    <property type="entry name" value="PucR C-terminal helix-turn-helix domain"/>
    <property type="match status" value="1"/>
</dbReference>
<gene>
    <name evidence="3" type="ORF">BET01_11285</name>
</gene>
<dbReference type="InterPro" id="IPR025736">
    <property type="entry name" value="PucR_C-HTH_dom"/>
</dbReference>
<dbReference type="Proteomes" id="UP000284277">
    <property type="component" value="Unassembled WGS sequence"/>
</dbReference>
<accession>A0A419SS98</accession>
<dbReference type="AlphaFoldDB" id="A0A419SS98"/>
<feature type="domain" description="Purine catabolism PurC-like" evidence="1">
    <location>
        <begin position="9"/>
        <end position="126"/>
    </location>
</feature>
<dbReference type="InterPro" id="IPR051448">
    <property type="entry name" value="CdaR-like_regulators"/>
</dbReference>
<dbReference type="PANTHER" id="PTHR33744">
    <property type="entry name" value="CARBOHYDRATE DIACID REGULATOR"/>
    <property type="match status" value="1"/>
</dbReference>
<evidence type="ECO:0000313" key="4">
    <source>
        <dbReference type="Proteomes" id="UP000284277"/>
    </source>
</evidence>
<protein>
    <submittedName>
        <fullName evidence="3">PucR family transcriptional regulator</fullName>
    </submittedName>
</protein>
<name>A0A419SS98_9FIRM</name>
<dbReference type="Pfam" id="PF13556">
    <property type="entry name" value="HTH_30"/>
    <property type="match status" value="1"/>
</dbReference>
<organism evidence="3 4">
    <name type="scientific">Lacrimispora algidixylanolytica</name>
    <dbReference type="NCBI Taxonomy" id="94868"/>
    <lineage>
        <taxon>Bacteria</taxon>
        <taxon>Bacillati</taxon>
        <taxon>Bacillota</taxon>
        <taxon>Clostridia</taxon>
        <taxon>Lachnospirales</taxon>
        <taxon>Lachnospiraceae</taxon>
        <taxon>Lacrimispora</taxon>
    </lineage>
</organism>
<dbReference type="InterPro" id="IPR012914">
    <property type="entry name" value="PucR_dom"/>
</dbReference>
<dbReference type="RefSeq" id="WP_120198753.1">
    <property type="nucleotide sequence ID" value="NZ_MCIA01000035.1"/>
</dbReference>
<dbReference type="InterPro" id="IPR042070">
    <property type="entry name" value="PucR_C-HTH_sf"/>
</dbReference>
<keyword evidence="4" id="KW-1185">Reference proteome</keyword>
<sequence>MAIIVKKLVKNAYFLYKMELVAGRNGMNNLVQWVHIIEDDAVSPFLHGYELVFTAGILNKSNHWLLDFAKKLNQSGVSAFVVNLGPHTREIPKEVAAYCDEVNMPLFTIPWETRMVDMTRDFCRRIMQNDNVENTMATTIKNIIFNVGDLESQILQMERYGYKRSDTFCFISLLIEKKDVTEYEEYMDRFTIYAEKTARKIHELFISFTYKENLVFVLVAYTDEEIDDFVKDFFESVKTEKSESLIHMGISSNQPGIYNQEQNFERSFSAMEMAQKQNENVLYYDKLSIYKILYAVKERSVLRSFYNDSIGLLEKYDRENKTDLVSLLKTYLENNGSLQLVSEKMYIHRNTVTNQLKRIETITGFNPLELEDKVKLYLGFYIHDII</sequence>
<comment type="caution">
    <text evidence="3">The sequence shown here is derived from an EMBL/GenBank/DDBJ whole genome shotgun (WGS) entry which is preliminary data.</text>
</comment>
<dbReference type="Pfam" id="PF07905">
    <property type="entry name" value="PucR"/>
    <property type="match status" value="1"/>
</dbReference>
<dbReference type="OrthoDB" id="143422at2"/>